<sequence>MLEVCGPDITECPAYQWTIEHRVPVAADLCPPALCPLAGQFEFVCLSSGLDRSVIYWTLMVKHQKHTTADPSLLGPVSSNFLLKPADLRGALHCDLGRSEIGL</sequence>
<dbReference type="Proteomes" id="UP000735302">
    <property type="component" value="Unassembled WGS sequence"/>
</dbReference>
<keyword evidence="2" id="KW-1185">Reference proteome</keyword>
<organism evidence="1 2">
    <name type="scientific">Plakobranchus ocellatus</name>
    <dbReference type="NCBI Taxonomy" id="259542"/>
    <lineage>
        <taxon>Eukaryota</taxon>
        <taxon>Metazoa</taxon>
        <taxon>Spiralia</taxon>
        <taxon>Lophotrochozoa</taxon>
        <taxon>Mollusca</taxon>
        <taxon>Gastropoda</taxon>
        <taxon>Heterobranchia</taxon>
        <taxon>Euthyneura</taxon>
        <taxon>Panpulmonata</taxon>
        <taxon>Sacoglossa</taxon>
        <taxon>Placobranchoidea</taxon>
        <taxon>Plakobranchidae</taxon>
        <taxon>Plakobranchus</taxon>
    </lineage>
</organism>
<name>A0AAV3Y0I1_9GAST</name>
<evidence type="ECO:0000313" key="1">
    <source>
        <dbReference type="EMBL" id="GFN76276.1"/>
    </source>
</evidence>
<gene>
    <name evidence="1" type="ORF">PoB_000278200</name>
</gene>
<accession>A0AAV3Y0I1</accession>
<proteinExistence type="predicted"/>
<dbReference type="EMBL" id="BLXT01000370">
    <property type="protein sequence ID" value="GFN76276.1"/>
    <property type="molecule type" value="Genomic_DNA"/>
</dbReference>
<dbReference type="AlphaFoldDB" id="A0AAV3Y0I1"/>
<reference evidence="1 2" key="1">
    <citation type="journal article" date="2021" name="Elife">
        <title>Chloroplast acquisition without the gene transfer in kleptoplastic sea slugs, Plakobranchus ocellatus.</title>
        <authorList>
            <person name="Maeda T."/>
            <person name="Takahashi S."/>
            <person name="Yoshida T."/>
            <person name="Shimamura S."/>
            <person name="Takaki Y."/>
            <person name="Nagai Y."/>
            <person name="Toyoda A."/>
            <person name="Suzuki Y."/>
            <person name="Arimoto A."/>
            <person name="Ishii H."/>
            <person name="Satoh N."/>
            <person name="Nishiyama T."/>
            <person name="Hasebe M."/>
            <person name="Maruyama T."/>
            <person name="Minagawa J."/>
            <person name="Obokata J."/>
            <person name="Shigenobu S."/>
        </authorList>
    </citation>
    <scope>NUCLEOTIDE SEQUENCE [LARGE SCALE GENOMIC DNA]</scope>
</reference>
<evidence type="ECO:0000313" key="2">
    <source>
        <dbReference type="Proteomes" id="UP000735302"/>
    </source>
</evidence>
<protein>
    <submittedName>
        <fullName evidence="1">Uncharacterized protein</fullName>
    </submittedName>
</protein>
<comment type="caution">
    <text evidence="1">The sequence shown here is derived from an EMBL/GenBank/DDBJ whole genome shotgun (WGS) entry which is preliminary data.</text>
</comment>